<evidence type="ECO:0000313" key="2">
    <source>
        <dbReference type="EMBL" id="EJW02252.1"/>
    </source>
</evidence>
<keyword evidence="1" id="KW-0812">Transmembrane</keyword>
<dbReference type="AlphaFoldDB" id="J9DLL3"/>
<dbReference type="InParanoid" id="J9DLL3"/>
<reference evidence="2 3" key="1">
    <citation type="submission" date="2011-08" db="EMBL/GenBank/DDBJ databases">
        <authorList>
            <person name="Liu Z.J."/>
            <person name="Shi F.L."/>
            <person name="Lu J.Q."/>
            <person name="Li M."/>
            <person name="Wang Z.L."/>
        </authorList>
    </citation>
    <scope>NUCLEOTIDE SEQUENCE [LARGE SCALE GENOMIC DNA]</scope>
    <source>
        <strain evidence="2 3">USNM 41457</strain>
    </source>
</reference>
<sequence>MKLVSQNYKHNINFYNVKNINYKHISLITNLEIFNICDIVYHSSVLNKFRLDYRNKMDSTVNVRIGAQIENYEITFIFYNNNCFIYKILLIHSKIFWTSVSPIPTFSGYYFYLYPTCLSLSIAIVYL</sequence>
<gene>
    <name evidence="2" type="ORF">EDEG_03312</name>
</gene>
<comment type="caution">
    <text evidence="2">The sequence shown here is derived from an EMBL/GenBank/DDBJ whole genome shotgun (WGS) entry which is preliminary data.</text>
</comment>
<keyword evidence="1" id="KW-0472">Membrane</keyword>
<organism evidence="2 3">
    <name type="scientific">Edhazardia aedis (strain USNM 41457)</name>
    <name type="common">Microsporidian parasite</name>
    <dbReference type="NCBI Taxonomy" id="1003232"/>
    <lineage>
        <taxon>Eukaryota</taxon>
        <taxon>Fungi</taxon>
        <taxon>Fungi incertae sedis</taxon>
        <taxon>Microsporidia</taxon>
        <taxon>Edhazardia</taxon>
    </lineage>
</organism>
<dbReference type="HOGENOM" id="CLU_1970540_0_0_1"/>
<evidence type="ECO:0000313" key="3">
    <source>
        <dbReference type="Proteomes" id="UP000003163"/>
    </source>
</evidence>
<name>J9DLL3_EDHAE</name>
<dbReference type="VEuPathDB" id="MicrosporidiaDB:EDEG_03312"/>
<keyword evidence="1" id="KW-1133">Transmembrane helix</keyword>
<dbReference type="EMBL" id="AFBI03000081">
    <property type="protein sequence ID" value="EJW02252.1"/>
    <property type="molecule type" value="Genomic_DNA"/>
</dbReference>
<feature type="transmembrane region" description="Helical" evidence="1">
    <location>
        <begin position="84"/>
        <end position="103"/>
    </location>
</feature>
<keyword evidence="3" id="KW-1185">Reference proteome</keyword>
<evidence type="ECO:0000256" key="1">
    <source>
        <dbReference type="SAM" id="Phobius"/>
    </source>
</evidence>
<dbReference type="Proteomes" id="UP000003163">
    <property type="component" value="Unassembled WGS sequence"/>
</dbReference>
<feature type="transmembrane region" description="Helical" evidence="1">
    <location>
        <begin position="109"/>
        <end position="126"/>
    </location>
</feature>
<protein>
    <submittedName>
        <fullName evidence="2">Uncharacterized protein</fullName>
    </submittedName>
</protein>
<proteinExistence type="predicted"/>
<reference evidence="3" key="2">
    <citation type="submission" date="2015-07" db="EMBL/GenBank/DDBJ databases">
        <title>Contrasting host-pathogen interactions and genome evolution in two generalist and specialist microsporidian pathogens of mosquitoes.</title>
        <authorList>
            <consortium name="The Broad Institute Genomics Platform"/>
            <consortium name="The Broad Institute Genome Sequencing Center for Infectious Disease"/>
            <person name="Cuomo C.A."/>
            <person name="Sanscrainte N.D."/>
            <person name="Goldberg J.M."/>
            <person name="Heiman D."/>
            <person name="Young S."/>
            <person name="Zeng Q."/>
            <person name="Becnel J.J."/>
            <person name="Birren B.W."/>
        </authorList>
    </citation>
    <scope>NUCLEOTIDE SEQUENCE [LARGE SCALE GENOMIC DNA]</scope>
    <source>
        <strain evidence="3">USNM 41457</strain>
    </source>
</reference>
<accession>J9DLL3</accession>